<proteinExistence type="predicted"/>
<reference evidence="1" key="2">
    <citation type="submission" date="2021-08" db="EMBL/GenBank/DDBJ databases">
        <authorList>
            <person name="Tani A."/>
            <person name="Ola A."/>
            <person name="Ogura Y."/>
            <person name="Katsura K."/>
            <person name="Hayashi T."/>
        </authorList>
    </citation>
    <scope>NUCLEOTIDE SEQUENCE</scope>
    <source>
        <strain evidence="1">DSM 23632</strain>
    </source>
</reference>
<evidence type="ECO:0000313" key="1">
    <source>
        <dbReference type="EMBL" id="GJE60980.1"/>
    </source>
</evidence>
<protein>
    <submittedName>
        <fullName evidence="1">Uncharacterized protein</fullName>
    </submittedName>
</protein>
<evidence type="ECO:0000313" key="2">
    <source>
        <dbReference type="Proteomes" id="UP001055057"/>
    </source>
</evidence>
<comment type="caution">
    <text evidence="1">The sequence shown here is derived from an EMBL/GenBank/DDBJ whole genome shotgun (WGS) entry which is preliminary data.</text>
</comment>
<sequence length="148" mass="16289">MQSGWSIWEWPSIFVEAKHRAVYAPPGDAAWIDVTPAPDGETRRVFLPDDTTTYDFDAETVGREPPHAAGDRSARGSAVFALAAPENRIRAAIPGIGEVSVPVRVAVELQCLSDAKALVIRKIGLKCMHQHQPCFWGSDEKFKRCCGR</sequence>
<gene>
    <name evidence="1" type="ORF">MPOCJGCO_3099</name>
</gene>
<name>A0ABQ4U596_9HYPH</name>
<dbReference type="EMBL" id="BPRB01000177">
    <property type="protein sequence ID" value="GJE60980.1"/>
    <property type="molecule type" value="Genomic_DNA"/>
</dbReference>
<dbReference type="Proteomes" id="UP001055057">
    <property type="component" value="Unassembled WGS sequence"/>
</dbReference>
<dbReference type="RefSeq" id="WP_238183561.1">
    <property type="nucleotide sequence ID" value="NZ_BPRB01000177.1"/>
</dbReference>
<keyword evidence="2" id="KW-1185">Reference proteome</keyword>
<accession>A0ABQ4U596</accession>
<organism evidence="1 2">
    <name type="scientific">Methylobacterium trifolii</name>
    <dbReference type="NCBI Taxonomy" id="1003092"/>
    <lineage>
        <taxon>Bacteria</taxon>
        <taxon>Pseudomonadati</taxon>
        <taxon>Pseudomonadota</taxon>
        <taxon>Alphaproteobacteria</taxon>
        <taxon>Hyphomicrobiales</taxon>
        <taxon>Methylobacteriaceae</taxon>
        <taxon>Methylobacterium</taxon>
    </lineage>
</organism>
<reference evidence="1" key="1">
    <citation type="journal article" date="2021" name="Front. Microbiol.">
        <title>Comprehensive Comparative Genomics and Phenotyping of Methylobacterium Species.</title>
        <authorList>
            <person name="Alessa O."/>
            <person name="Ogura Y."/>
            <person name="Fujitani Y."/>
            <person name="Takami H."/>
            <person name="Hayashi T."/>
            <person name="Sahin N."/>
            <person name="Tani A."/>
        </authorList>
    </citation>
    <scope>NUCLEOTIDE SEQUENCE</scope>
    <source>
        <strain evidence="1">DSM 23632</strain>
    </source>
</reference>